<dbReference type="EMBL" id="CAVNYO010000472">
    <property type="protein sequence ID" value="CAK5283711.1"/>
    <property type="molecule type" value="Genomic_DNA"/>
</dbReference>
<proteinExistence type="inferred from homology"/>
<dbReference type="GO" id="GO:0016491">
    <property type="term" value="F:oxidoreductase activity"/>
    <property type="evidence" value="ECO:0007669"/>
    <property type="project" value="UniProtKB-KW"/>
</dbReference>
<evidence type="ECO:0000256" key="1">
    <source>
        <dbReference type="ARBA" id="ARBA00006484"/>
    </source>
</evidence>
<dbReference type="Gene3D" id="3.40.50.720">
    <property type="entry name" value="NAD(P)-binding Rossmann-like Domain"/>
    <property type="match status" value="1"/>
</dbReference>
<keyword evidence="2" id="KW-0521">NADP</keyword>
<accession>A0AAD2HEG7</accession>
<dbReference type="EMBL" id="CAVNYO010000397">
    <property type="protein sequence ID" value="CAK5273466.1"/>
    <property type="molecule type" value="Genomic_DNA"/>
</dbReference>
<evidence type="ECO:0000256" key="4">
    <source>
        <dbReference type="RuleBase" id="RU000363"/>
    </source>
</evidence>
<keyword evidence="7" id="KW-1185">Reference proteome</keyword>
<dbReference type="PROSITE" id="PS00061">
    <property type="entry name" value="ADH_SHORT"/>
    <property type="match status" value="1"/>
</dbReference>
<evidence type="ECO:0000313" key="7">
    <source>
        <dbReference type="Proteomes" id="UP001295794"/>
    </source>
</evidence>
<dbReference type="AlphaFoldDB" id="A0AAD2HEG7"/>
<protein>
    <recommendedName>
        <fullName evidence="8">NAD(P)-binding protein</fullName>
    </recommendedName>
</protein>
<evidence type="ECO:0008006" key="8">
    <source>
        <dbReference type="Google" id="ProtNLM"/>
    </source>
</evidence>
<dbReference type="PANTHER" id="PTHR43544:SF7">
    <property type="entry name" value="NADB-LER2"/>
    <property type="match status" value="1"/>
</dbReference>
<dbReference type="InterPro" id="IPR002347">
    <property type="entry name" value="SDR_fam"/>
</dbReference>
<name>A0AAD2HEG7_9AGAR</name>
<dbReference type="PRINTS" id="PR00081">
    <property type="entry name" value="GDHRDH"/>
</dbReference>
<dbReference type="PANTHER" id="PTHR43544">
    <property type="entry name" value="SHORT-CHAIN DEHYDROGENASE/REDUCTASE"/>
    <property type="match status" value="1"/>
</dbReference>
<dbReference type="GO" id="GO:0005737">
    <property type="term" value="C:cytoplasm"/>
    <property type="evidence" value="ECO:0007669"/>
    <property type="project" value="TreeGrafter"/>
</dbReference>
<evidence type="ECO:0000313" key="5">
    <source>
        <dbReference type="EMBL" id="CAK5273466.1"/>
    </source>
</evidence>
<organism evidence="5 7">
    <name type="scientific">Mycena citricolor</name>
    <dbReference type="NCBI Taxonomy" id="2018698"/>
    <lineage>
        <taxon>Eukaryota</taxon>
        <taxon>Fungi</taxon>
        <taxon>Dikarya</taxon>
        <taxon>Basidiomycota</taxon>
        <taxon>Agaricomycotina</taxon>
        <taxon>Agaricomycetes</taxon>
        <taxon>Agaricomycetidae</taxon>
        <taxon>Agaricales</taxon>
        <taxon>Marasmiineae</taxon>
        <taxon>Mycenaceae</taxon>
        <taxon>Mycena</taxon>
    </lineage>
</organism>
<dbReference type="Proteomes" id="UP001295794">
    <property type="component" value="Unassembled WGS sequence"/>
</dbReference>
<evidence type="ECO:0000256" key="3">
    <source>
        <dbReference type="ARBA" id="ARBA00023002"/>
    </source>
</evidence>
<dbReference type="PRINTS" id="PR00080">
    <property type="entry name" value="SDRFAMILY"/>
</dbReference>
<sequence>MSTTIRSVFITGANQGLGYNTVHQLAQTPNMVLFMGARRMAAAEEAITQLTPDIHPTSRVFPVYIDLANEKSIPEAKETVAAKLKELNVPGLDFLINNAANSEGPDILVLTINIASTIAIKDTFYPLLNKGGEIINISSDLGSQALHAARPPIRPPPKLKTYCATKAAMNNLTLQWAFEEEEKGTGIRVVAICPGLNATSMAHFMAIGMHPSEGCKVMVKEVLTPSGKSGVFFNKDGPLPW</sequence>
<comment type="similarity">
    <text evidence="1 4">Belongs to the short-chain dehydrogenases/reductases (SDR) family.</text>
</comment>
<keyword evidence="3" id="KW-0560">Oxidoreductase</keyword>
<evidence type="ECO:0000313" key="6">
    <source>
        <dbReference type="EMBL" id="CAK5283711.1"/>
    </source>
</evidence>
<dbReference type="Pfam" id="PF00106">
    <property type="entry name" value="adh_short"/>
    <property type="match status" value="1"/>
</dbReference>
<dbReference type="InterPro" id="IPR020904">
    <property type="entry name" value="Sc_DH/Rdtase_CS"/>
</dbReference>
<reference evidence="5" key="1">
    <citation type="submission" date="2023-11" db="EMBL/GenBank/DDBJ databases">
        <authorList>
            <person name="De Vega J J."/>
            <person name="De Vega J J."/>
        </authorList>
    </citation>
    <scope>NUCLEOTIDE SEQUENCE</scope>
</reference>
<dbReference type="InterPro" id="IPR036291">
    <property type="entry name" value="NAD(P)-bd_dom_sf"/>
</dbReference>
<comment type="caution">
    <text evidence="5">The sequence shown here is derived from an EMBL/GenBank/DDBJ whole genome shotgun (WGS) entry which is preliminary data.</text>
</comment>
<gene>
    <name evidence="5" type="ORF">MYCIT1_LOCUS19998</name>
    <name evidence="6" type="ORF">MYCIT1_LOCUS36455</name>
</gene>
<dbReference type="InterPro" id="IPR051468">
    <property type="entry name" value="Fungal_SecMetab_SDRs"/>
</dbReference>
<dbReference type="SUPFAM" id="SSF51735">
    <property type="entry name" value="NAD(P)-binding Rossmann-fold domains"/>
    <property type="match status" value="1"/>
</dbReference>
<evidence type="ECO:0000256" key="2">
    <source>
        <dbReference type="ARBA" id="ARBA00022857"/>
    </source>
</evidence>